<evidence type="ECO:0000256" key="1">
    <source>
        <dbReference type="SAM" id="MobiDB-lite"/>
    </source>
</evidence>
<dbReference type="InterPro" id="IPR043472">
    <property type="entry name" value="Macro_dom-like"/>
</dbReference>
<keyword evidence="4" id="KW-1185">Reference proteome</keyword>
<dbReference type="EMBL" id="ASPP01029899">
    <property type="protein sequence ID" value="ETO04170.1"/>
    <property type="molecule type" value="Genomic_DNA"/>
</dbReference>
<organism evidence="3 4">
    <name type="scientific">Reticulomyxa filosa</name>
    <dbReference type="NCBI Taxonomy" id="46433"/>
    <lineage>
        <taxon>Eukaryota</taxon>
        <taxon>Sar</taxon>
        <taxon>Rhizaria</taxon>
        <taxon>Retaria</taxon>
        <taxon>Foraminifera</taxon>
        <taxon>Monothalamids</taxon>
        <taxon>Reticulomyxidae</taxon>
        <taxon>Reticulomyxa</taxon>
    </lineage>
</organism>
<accession>X6LTW3</accession>
<name>X6LTW3_RETFI</name>
<comment type="caution">
    <text evidence="3">The sequence shown here is derived from an EMBL/GenBank/DDBJ whole genome shotgun (WGS) entry which is preliminary data.</text>
</comment>
<dbReference type="Pfam" id="PF01661">
    <property type="entry name" value="Macro"/>
    <property type="match status" value="1"/>
</dbReference>
<evidence type="ECO:0000259" key="2">
    <source>
        <dbReference type="PROSITE" id="PS51154"/>
    </source>
</evidence>
<dbReference type="OrthoDB" id="365077at2759"/>
<dbReference type="InterPro" id="IPR002589">
    <property type="entry name" value="Macro_dom"/>
</dbReference>
<dbReference type="Proteomes" id="UP000023152">
    <property type="component" value="Unassembled WGS sequence"/>
</dbReference>
<protein>
    <recommendedName>
        <fullName evidence="2">Macro domain-containing protein</fullName>
    </recommendedName>
</protein>
<dbReference type="SUPFAM" id="SSF52949">
    <property type="entry name" value="Macro domain-like"/>
    <property type="match status" value="1"/>
</dbReference>
<evidence type="ECO:0000313" key="3">
    <source>
        <dbReference type="EMBL" id="ETO04170.1"/>
    </source>
</evidence>
<dbReference type="PANTHER" id="PTHR11106:SF72">
    <property type="entry name" value="GANGLIOSIDE-INDUCED DIFFERENTIATION-ASSOCIATED PROTEIN 2"/>
    <property type="match status" value="1"/>
</dbReference>
<proteinExistence type="predicted"/>
<sequence length="360" mass="41456">MGHDQMEGSQLNYPYDDNDNDNDNDMNETDMDEHMTMNTWDMASEDGDEVTRGTTTQGGYPFDNALRRACRMPWHNEEELTQELDLSYGHRDAPRFPIQSRLNHIIRMWDGMPLLECDALVVPISEKWTPVSQVSHFLMSAAGSTYLSDIYEMRSRGEYIGTGEVQRLHPYNLPCQHLIHCVPPFYDDKRPVASENALQSCYWRSLELASDLQCRSIVIPPLYPDRLYSEELAVHMMSRTLRRFLERCPESFMSVVIVTLNESQMMTYTTIMTMYFPRDTIDEKFAMKYVPYYTGDESGSTVVKARKCTLAQWVNPLQNLLHKLHASSDGIQIRTVESGDGYAEEEALHELGEPGVQLFV</sequence>
<dbReference type="CDD" id="cd02905">
    <property type="entry name" value="Macro_GDAP2-like"/>
    <property type="match status" value="1"/>
</dbReference>
<evidence type="ECO:0000313" key="4">
    <source>
        <dbReference type="Proteomes" id="UP000023152"/>
    </source>
</evidence>
<dbReference type="Gene3D" id="3.40.220.10">
    <property type="entry name" value="Leucine Aminopeptidase, subunit E, domain 1"/>
    <property type="match status" value="1"/>
</dbReference>
<dbReference type="InterPro" id="IPR035793">
    <property type="entry name" value="Macro_GDAP2"/>
</dbReference>
<gene>
    <name evidence="3" type="ORF">RFI_33228</name>
</gene>
<feature type="region of interest" description="Disordered" evidence="1">
    <location>
        <begin position="1"/>
        <end position="30"/>
    </location>
</feature>
<dbReference type="AlphaFoldDB" id="X6LTW3"/>
<dbReference type="PROSITE" id="PS51154">
    <property type="entry name" value="MACRO"/>
    <property type="match status" value="1"/>
</dbReference>
<dbReference type="PANTHER" id="PTHR11106">
    <property type="entry name" value="GANGLIOSIDE INDUCED DIFFERENTIATION ASSOCIATED PROTEIN 2-RELATED"/>
    <property type="match status" value="1"/>
</dbReference>
<feature type="domain" description="Macro" evidence="2">
    <location>
        <begin position="93"/>
        <end position="276"/>
    </location>
</feature>
<reference evidence="3 4" key="1">
    <citation type="journal article" date="2013" name="Curr. Biol.">
        <title>The Genome of the Foraminiferan Reticulomyxa filosa.</title>
        <authorList>
            <person name="Glockner G."/>
            <person name="Hulsmann N."/>
            <person name="Schleicher M."/>
            <person name="Noegel A.A."/>
            <person name="Eichinger L."/>
            <person name="Gallinger C."/>
            <person name="Pawlowski J."/>
            <person name="Sierra R."/>
            <person name="Euteneuer U."/>
            <person name="Pillet L."/>
            <person name="Moustafa A."/>
            <person name="Platzer M."/>
            <person name="Groth M."/>
            <person name="Szafranski K."/>
            <person name="Schliwa M."/>
        </authorList>
    </citation>
    <scope>NUCLEOTIDE SEQUENCE [LARGE SCALE GENOMIC DNA]</scope>
</reference>
<feature type="compositionally biased region" description="Acidic residues" evidence="1">
    <location>
        <begin position="16"/>
        <end position="30"/>
    </location>
</feature>